<dbReference type="EMBL" id="BAAAUT010000059">
    <property type="protein sequence ID" value="GAA3158470.1"/>
    <property type="molecule type" value="Genomic_DNA"/>
</dbReference>
<feature type="transmembrane region" description="Helical" evidence="2">
    <location>
        <begin position="156"/>
        <end position="183"/>
    </location>
</feature>
<keyword evidence="2" id="KW-1133">Transmembrane helix</keyword>
<feature type="transmembrane region" description="Helical" evidence="2">
    <location>
        <begin position="122"/>
        <end position="144"/>
    </location>
</feature>
<feature type="region of interest" description="Disordered" evidence="1">
    <location>
        <begin position="1"/>
        <end position="55"/>
    </location>
</feature>
<keyword evidence="4" id="KW-1185">Reference proteome</keyword>
<sequence>MSLTTPTPEPTPDDVARGLAALEAHLSAAAPTSPVPAPVLPETGAPAEEEGETRRVRELRARVAEAHRLVELQTDDAPLMVDTPKVRKRRARVAEAARLYALSQDPTALAWTDARVRRITTVMAMSAAVIALGVSSIGVQASVVKGLDLDKEADAFGWWAAFGVEPILSLPLLAAVAVQAYAAMRGRPVDRKSPEGRKLLKAEALLLGLTLVLNCWPALQWSGFDLLPLIVHSLGPLGAVTAIWLLPTLWAILGALPAPSPTGAPTGPTYRENTARPDPAEVESGGVGRALGIAVRVGQVRRLIASGDLPANPSATQIQRALRCGMDSARAVRDALAEGQA</sequence>
<keyword evidence="2" id="KW-0812">Transmembrane</keyword>
<organism evidence="3 4">
    <name type="scientific">Planomonospora alba</name>
    <dbReference type="NCBI Taxonomy" id="161354"/>
    <lineage>
        <taxon>Bacteria</taxon>
        <taxon>Bacillati</taxon>
        <taxon>Actinomycetota</taxon>
        <taxon>Actinomycetes</taxon>
        <taxon>Streptosporangiales</taxon>
        <taxon>Streptosporangiaceae</taxon>
        <taxon>Planomonospora</taxon>
    </lineage>
</organism>
<dbReference type="Proteomes" id="UP001500320">
    <property type="component" value="Unassembled WGS sequence"/>
</dbReference>
<comment type="caution">
    <text evidence="3">The sequence shown here is derived from an EMBL/GenBank/DDBJ whole genome shotgun (WGS) entry which is preliminary data.</text>
</comment>
<evidence type="ECO:0000256" key="1">
    <source>
        <dbReference type="SAM" id="MobiDB-lite"/>
    </source>
</evidence>
<proteinExistence type="predicted"/>
<accession>A0ABP6NZH6</accession>
<evidence type="ECO:0000313" key="4">
    <source>
        <dbReference type="Proteomes" id="UP001500320"/>
    </source>
</evidence>
<reference evidence="4" key="1">
    <citation type="journal article" date="2019" name="Int. J. Syst. Evol. Microbiol.">
        <title>The Global Catalogue of Microorganisms (GCM) 10K type strain sequencing project: providing services to taxonomists for standard genome sequencing and annotation.</title>
        <authorList>
            <consortium name="The Broad Institute Genomics Platform"/>
            <consortium name="The Broad Institute Genome Sequencing Center for Infectious Disease"/>
            <person name="Wu L."/>
            <person name="Ma J."/>
        </authorList>
    </citation>
    <scope>NUCLEOTIDE SEQUENCE [LARGE SCALE GENOMIC DNA]</scope>
    <source>
        <strain evidence="4">JCM 9373</strain>
    </source>
</reference>
<keyword evidence="2" id="KW-0472">Membrane</keyword>
<evidence type="ECO:0000313" key="3">
    <source>
        <dbReference type="EMBL" id="GAA3158470.1"/>
    </source>
</evidence>
<evidence type="ECO:0000256" key="2">
    <source>
        <dbReference type="SAM" id="Phobius"/>
    </source>
</evidence>
<feature type="transmembrane region" description="Helical" evidence="2">
    <location>
        <begin position="204"/>
        <end position="223"/>
    </location>
</feature>
<name>A0ABP6NZH6_9ACTN</name>
<feature type="transmembrane region" description="Helical" evidence="2">
    <location>
        <begin position="229"/>
        <end position="253"/>
    </location>
</feature>
<gene>
    <name evidence="3" type="ORF">GCM10010466_56520</name>
</gene>
<feature type="compositionally biased region" description="Low complexity" evidence="1">
    <location>
        <begin position="19"/>
        <end position="32"/>
    </location>
</feature>
<dbReference type="RefSeq" id="WP_344864762.1">
    <property type="nucleotide sequence ID" value="NZ_BAAAUT010000059.1"/>
</dbReference>
<protein>
    <recommendedName>
        <fullName evidence="5">Minus agglutinin</fullName>
    </recommendedName>
</protein>
<evidence type="ECO:0008006" key="5">
    <source>
        <dbReference type="Google" id="ProtNLM"/>
    </source>
</evidence>